<gene>
    <name evidence="2" type="ORF">AVJ23_18845</name>
</gene>
<accession>A0A0W7WF08</accession>
<feature type="domain" description="DUF427" evidence="1">
    <location>
        <begin position="15"/>
        <end position="105"/>
    </location>
</feature>
<dbReference type="Pfam" id="PF04248">
    <property type="entry name" value="NTP_transf_9"/>
    <property type="match status" value="1"/>
</dbReference>
<evidence type="ECO:0000313" key="3">
    <source>
        <dbReference type="Proteomes" id="UP000054396"/>
    </source>
</evidence>
<dbReference type="EMBL" id="LPXO01000016">
    <property type="protein sequence ID" value="KUF09138.1"/>
    <property type="molecule type" value="Genomic_DNA"/>
</dbReference>
<dbReference type="RefSeq" id="WP_058863783.1">
    <property type="nucleotide sequence ID" value="NZ_LPXO01000016.1"/>
</dbReference>
<evidence type="ECO:0000259" key="1">
    <source>
        <dbReference type="Pfam" id="PF04248"/>
    </source>
</evidence>
<reference evidence="2 3" key="1">
    <citation type="submission" date="2015-12" db="EMBL/GenBank/DDBJ databases">
        <authorList>
            <person name="Shamseldin A."/>
            <person name="Moawad H."/>
            <person name="Abd El-Rahim W.M."/>
            <person name="Sadowsky M.J."/>
        </authorList>
    </citation>
    <scope>NUCLEOTIDE SEQUENCE [LARGE SCALE GENOMIC DNA]</scope>
    <source>
        <strain evidence="2 3">SJ5A-1</strain>
    </source>
</reference>
<evidence type="ECO:0000313" key="2">
    <source>
        <dbReference type="EMBL" id="KUF09138.1"/>
    </source>
</evidence>
<comment type="caution">
    <text evidence="2">The sequence shown here is derived from an EMBL/GenBank/DDBJ whole genome shotgun (WGS) entry which is preliminary data.</text>
</comment>
<dbReference type="STRING" id="1685382.AVJ23_18845"/>
<dbReference type="Proteomes" id="UP000054396">
    <property type="component" value="Unassembled WGS sequence"/>
</dbReference>
<proteinExistence type="predicted"/>
<dbReference type="PANTHER" id="PTHR34310:SF9">
    <property type="entry name" value="BLR5716 PROTEIN"/>
    <property type="match status" value="1"/>
</dbReference>
<dbReference type="PANTHER" id="PTHR34310">
    <property type="entry name" value="DUF427 DOMAIN PROTEIN (AFU_ORTHOLOGUE AFUA_3G02220)"/>
    <property type="match status" value="1"/>
</dbReference>
<dbReference type="Gene3D" id="2.170.150.40">
    <property type="entry name" value="Domain of unknown function (DUF427)"/>
    <property type="match status" value="1"/>
</dbReference>
<dbReference type="OrthoDB" id="9815163at2"/>
<dbReference type="AlphaFoldDB" id="A0A0W7WF08"/>
<protein>
    <recommendedName>
        <fullName evidence="1">DUF427 domain-containing protein</fullName>
    </recommendedName>
</protein>
<sequence>MSKHITITQAEGTWVVRAGGAVLGESSDALELVEGDMAPVIYFPRSDIGMAFLERTDHSTHCPHKGDASYFSIMSKSTTYENAAWSYEDPSEDVARIKDHLAFYQQDGVTVEQV</sequence>
<dbReference type="InterPro" id="IPR007361">
    <property type="entry name" value="DUF427"/>
</dbReference>
<keyword evidence="3" id="KW-1185">Reference proteome</keyword>
<organism evidence="2 3">
    <name type="scientific">Pseudoponticoccus marisrubri</name>
    <dbReference type="NCBI Taxonomy" id="1685382"/>
    <lineage>
        <taxon>Bacteria</taxon>
        <taxon>Pseudomonadati</taxon>
        <taxon>Pseudomonadota</taxon>
        <taxon>Alphaproteobacteria</taxon>
        <taxon>Rhodobacterales</taxon>
        <taxon>Roseobacteraceae</taxon>
        <taxon>Pseudoponticoccus</taxon>
    </lineage>
</organism>
<name>A0A0W7WF08_9RHOB</name>
<dbReference type="InterPro" id="IPR038694">
    <property type="entry name" value="DUF427_sf"/>
</dbReference>